<evidence type="ECO:0000313" key="2">
    <source>
        <dbReference type="Proteomes" id="UP000215914"/>
    </source>
</evidence>
<comment type="caution">
    <text evidence="1">The sequence shown here is derived from an EMBL/GenBank/DDBJ whole genome shotgun (WGS) entry which is preliminary data.</text>
</comment>
<keyword evidence="2" id="KW-1185">Reference proteome</keyword>
<proteinExistence type="predicted"/>
<dbReference type="EMBL" id="MNCJ02000332">
    <property type="protein sequence ID" value="KAF5757288.1"/>
    <property type="molecule type" value="Genomic_DNA"/>
</dbReference>
<reference evidence="1" key="2">
    <citation type="submission" date="2020-06" db="EMBL/GenBank/DDBJ databases">
        <title>Helianthus annuus Genome sequencing and assembly Release 2.</title>
        <authorList>
            <person name="Gouzy J."/>
            <person name="Langlade N."/>
            <person name="Munos S."/>
        </authorList>
    </citation>
    <scope>NUCLEOTIDE SEQUENCE</scope>
    <source>
        <tissue evidence="1">Leaves</tissue>
    </source>
</reference>
<accession>A0A9K3GW62</accession>
<dbReference type="AlphaFoldDB" id="A0A9K3GW62"/>
<gene>
    <name evidence="1" type="ORF">HanXRQr2_Chr17g0824851</name>
</gene>
<name>A0A9K3GW62_HELAN</name>
<sequence>MPPCLFDYLSLILQYKSRFLLFLATARIDEGYRHKCTNRLPLGYCRSQSRSVFFNTFSST</sequence>
<protein>
    <submittedName>
        <fullName evidence="1">Uncharacterized protein</fullName>
    </submittedName>
</protein>
<evidence type="ECO:0000313" key="1">
    <source>
        <dbReference type="EMBL" id="KAF5757288.1"/>
    </source>
</evidence>
<dbReference type="Gramene" id="mRNA:HanXRQr2_Chr17g0824851">
    <property type="protein sequence ID" value="mRNA:HanXRQr2_Chr17g0824851"/>
    <property type="gene ID" value="HanXRQr2_Chr17g0824851"/>
</dbReference>
<reference evidence="1" key="1">
    <citation type="journal article" date="2017" name="Nature">
        <title>The sunflower genome provides insights into oil metabolism, flowering and Asterid evolution.</title>
        <authorList>
            <person name="Badouin H."/>
            <person name="Gouzy J."/>
            <person name="Grassa C.J."/>
            <person name="Murat F."/>
            <person name="Staton S.E."/>
            <person name="Cottret L."/>
            <person name="Lelandais-Briere C."/>
            <person name="Owens G.L."/>
            <person name="Carrere S."/>
            <person name="Mayjonade B."/>
            <person name="Legrand L."/>
            <person name="Gill N."/>
            <person name="Kane N.C."/>
            <person name="Bowers J.E."/>
            <person name="Hubner S."/>
            <person name="Bellec A."/>
            <person name="Berard A."/>
            <person name="Berges H."/>
            <person name="Blanchet N."/>
            <person name="Boniface M.C."/>
            <person name="Brunel D."/>
            <person name="Catrice O."/>
            <person name="Chaidir N."/>
            <person name="Claudel C."/>
            <person name="Donnadieu C."/>
            <person name="Faraut T."/>
            <person name="Fievet G."/>
            <person name="Helmstetter N."/>
            <person name="King M."/>
            <person name="Knapp S.J."/>
            <person name="Lai Z."/>
            <person name="Le Paslier M.C."/>
            <person name="Lippi Y."/>
            <person name="Lorenzon L."/>
            <person name="Mandel J.R."/>
            <person name="Marage G."/>
            <person name="Marchand G."/>
            <person name="Marquand E."/>
            <person name="Bret-Mestries E."/>
            <person name="Morien E."/>
            <person name="Nambeesan S."/>
            <person name="Nguyen T."/>
            <person name="Pegot-Espagnet P."/>
            <person name="Pouilly N."/>
            <person name="Raftis F."/>
            <person name="Sallet E."/>
            <person name="Schiex T."/>
            <person name="Thomas J."/>
            <person name="Vandecasteele C."/>
            <person name="Vares D."/>
            <person name="Vear F."/>
            <person name="Vautrin S."/>
            <person name="Crespi M."/>
            <person name="Mangin B."/>
            <person name="Burke J.M."/>
            <person name="Salse J."/>
            <person name="Munos S."/>
            <person name="Vincourt P."/>
            <person name="Rieseberg L.H."/>
            <person name="Langlade N.B."/>
        </authorList>
    </citation>
    <scope>NUCLEOTIDE SEQUENCE</scope>
    <source>
        <tissue evidence="1">Leaves</tissue>
    </source>
</reference>
<organism evidence="1 2">
    <name type="scientific">Helianthus annuus</name>
    <name type="common">Common sunflower</name>
    <dbReference type="NCBI Taxonomy" id="4232"/>
    <lineage>
        <taxon>Eukaryota</taxon>
        <taxon>Viridiplantae</taxon>
        <taxon>Streptophyta</taxon>
        <taxon>Embryophyta</taxon>
        <taxon>Tracheophyta</taxon>
        <taxon>Spermatophyta</taxon>
        <taxon>Magnoliopsida</taxon>
        <taxon>eudicotyledons</taxon>
        <taxon>Gunneridae</taxon>
        <taxon>Pentapetalae</taxon>
        <taxon>asterids</taxon>
        <taxon>campanulids</taxon>
        <taxon>Asterales</taxon>
        <taxon>Asteraceae</taxon>
        <taxon>Asteroideae</taxon>
        <taxon>Heliantheae alliance</taxon>
        <taxon>Heliantheae</taxon>
        <taxon>Helianthus</taxon>
    </lineage>
</organism>
<dbReference type="Proteomes" id="UP000215914">
    <property type="component" value="Unassembled WGS sequence"/>
</dbReference>